<name>A0ACB0DPV4_RANTA</name>
<evidence type="ECO:0000313" key="2">
    <source>
        <dbReference type="Proteomes" id="UP001162501"/>
    </source>
</evidence>
<sequence length="377" mass="40381">MLRTVAGEPARAMAGPGLEEAGPATARHRAPVLSPELEQRRSWGSTDAARPTMTGRTEGPGTPHRAQLRREPCPKTDHDRRRLTHVTDDHACTRLRACVPRHACTRLCVQGRAALAKAAPQNLTPDLQGPMYDQAKKQNPGGQQRALAKTPLSDLAEPALFLMNGGLCSAEAARGSVGRAPTPSSQRGGTPASQVLGEAEPSGPAASTPPVCPLRPRATRSPDGCGHRPERLLQSMQCVRRRIQKTGAPSRRTHVWTKTIHSDTERHFLREDLGDAFYTAGCQHQTPKVSPPPALGQEVLSKMANPTLPASSSPAHPGGSQPEGQTGKDQRSCSGCYKSGQRRTIRGRSAPATTGGNLYGALRLRNQQKARRTEKAA</sequence>
<reference evidence="1" key="1">
    <citation type="submission" date="2023-05" db="EMBL/GenBank/DDBJ databases">
        <authorList>
            <consortium name="ELIXIR-Norway"/>
        </authorList>
    </citation>
    <scope>NUCLEOTIDE SEQUENCE</scope>
</reference>
<accession>A0ACB0DPV4</accession>
<organism evidence="1 2">
    <name type="scientific">Rangifer tarandus platyrhynchus</name>
    <name type="common">Svalbard reindeer</name>
    <dbReference type="NCBI Taxonomy" id="3082113"/>
    <lineage>
        <taxon>Eukaryota</taxon>
        <taxon>Metazoa</taxon>
        <taxon>Chordata</taxon>
        <taxon>Craniata</taxon>
        <taxon>Vertebrata</taxon>
        <taxon>Euteleostomi</taxon>
        <taxon>Mammalia</taxon>
        <taxon>Eutheria</taxon>
        <taxon>Laurasiatheria</taxon>
        <taxon>Artiodactyla</taxon>
        <taxon>Ruminantia</taxon>
        <taxon>Pecora</taxon>
        <taxon>Cervidae</taxon>
        <taxon>Odocoileinae</taxon>
        <taxon>Rangifer</taxon>
    </lineage>
</organism>
<gene>
    <name evidence="1" type="ORF">MRATA1EN3_LOCUS1475</name>
</gene>
<evidence type="ECO:0000313" key="1">
    <source>
        <dbReference type="EMBL" id="CAI9690262.1"/>
    </source>
</evidence>
<proteinExistence type="predicted"/>
<protein>
    <submittedName>
        <fullName evidence="1">Uncharacterized protein</fullName>
    </submittedName>
</protein>
<dbReference type="EMBL" id="OX596085">
    <property type="protein sequence ID" value="CAI9690262.1"/>
    <property type="molecule type" value="Genomic_DNA"/>
</dbReference>
<dbReference type="Proteomes" id="UP001162501">
    <property type="component" value="Chromosome 1"/>
</dbReference>